<gene>
    <name evidence="1" type="ORF">F8388_014864</name>
</gene>
<proteinExistence type="predicted"/>
<evidence type="ECO:0000313" key="2">
    <source>
        <dbReference type="Proteomes" id="UP000525078"/>
    </source>
</evidence>
<sequence length="60" mass="6164">MTLVRCSGCGRSVPTLSAAPELSWLTTSTDITAASVSCGVAGLIGRPATVVAWQLCRIVE</sequence>
<organism evidence="1 2">
    <name type="scientific">Cannabis sativa</name>
    <name type="common">Hemp</name>
    <name type="synonym">Marijuana</name>
    <dbReference type="NCBI Taxonomy" id="3483"/>
    <lineage>
        <taxon>Eukaryota</taxon>
        <taxon>Viridiplantae</taxon>
        <taxon>Streptophyta</taxon>
        <taxon>Embryophyta</taxon>
        <taxon>Tracheophyta</taxon>
        <taxon>Spermatophyta</taxon>
        <taxon>Magnoliopsida</taxon>
        <taxon>eudicotyledons</taxon>
        <taxon>Gunneridae</taxon>
        <taxon>Pentapetalae</taxon>
        <taxon>rosids</taxon>
        <taxon>fabids</taxon>
        <taxon>Rosales</taxon>
        <taxon>Cannabaceae</taxon>
        <taxon>Cannabis</taxon>
    </lineage>
</organism>
<reference evidence="1 2" key="1">
    <citation type="journal article" date="2020" name="bioRxiv">
        <title>Sequence and annotation of 42 cannabis genomes reveals extensive copy number variation in cannabinoid synthesis and pathogen resistance genes.</title>
        <authorList>
            <person name="Mckernan K.J."/>
            <person name="Helbert Y."/>
            <person name="Kane L.T."/>
            <person name="Ebling H."/>
            <person name="Zhang L."/>
            <person name="Liu B."/>
            <person name="Eaton Z."/>
            <person name="Mclaughlin S."/>
            <person name="Kingan S."/>
            <person name="Baybayan P."/>
            <person name="Concepcion G."/>
            <person name="Jordan M."/>
            <person name="Riva A."/>
            <person name="Barbazuk W."/>
            <person name="Harkins T."/>
        </authorList>
    </citation>
    <scope>NUCLEOTIDE SEQUENCE [LARGE SCALE GENOMIC DNA]</scope>
    <source>
        <strain evidence="2">cv. Jamaican Lion 4</strain>
        <tissue evidence="1">Leaf</tissue>
    </source>
</reference>
<accession>A0A7J6F672</accession>
<comment type="caution">
    <text evidence="1">The sequence shown here is derived from an EMBL/GenBank/DDBJ whole genome shotgun (WGS) entry which is preliminary data.</text>
</comment>
<protein>
    <submittedName>
        <fullName evidence="1">Uncharacterized protein</fullName>
    </submittedName>
</protein>
<evidence type="ECO:0000313" key="1">
    <source>
        <dbReference type="EMBL" id="KAF4366146.1"/>
    </source>
</evidence>
<name>A0A7J6F672_CANSA</name>
<dbReference type="AlphaFoldDB" id="A0A7J6F672"/>
<dbReference type="EMBL" id="JAATIP010000153">
    <property type="protein sequence ID" value="KAF4366146.1"/>
    <property type="molecule type" value="Genomic_DNA"/>
</dbReference>
<dbReference type="Proteomes" id="UP000525078">
    <property type="component" value="Unassembled WGS sequence"/>
</dbReference>